<name>A0A1A6BGA1_MYCGO</name>
<organism evidence="1 2">
    <name type="scientific">Mycobacterium gordonae</name>
    <dbReference type="NCBI Taxonomy" id="1778"/>
    <lineage>
        <taxon>Bacteria</taxon>
        <taxon>Bacillati</taxon>
        <taxon>Actinomycetota</taxon>
        <taxon>Actinomycetes</taxon>
        <taxon>Mycobacteriales</taxon>
        <taxon>Mycobacteriaceae</taxon>
        <taxon>Mycobacterium</taxon>
    </lineage>
</organism>
<gene>
    <name evidence="1" type="ORF">A9W98_01530</name>
</gene>
<protein>
    <submittedName>
        <fullName evidence="1">Uncharacterized protein</fullName>
    </submittedName>
</protein>
<sequence length="179" mass="18836">MNAVPDPAEMQAGERRAAQRCLAEVDRDQSLDGAVEAAAGITGPAYSVSEDVVDLDSVGPPELESRCRAVGLGRQSLDAVRGLDGDVRPGVNAVEVARKRAALAAEVACHHFRLLSALKAAGEHARRAGNVQTFDDLDDQRTTVAAFSASVSVAADNAHAEWMSLRADRRTPRAVGGHT</sequence>
<evidence type="ECO:0000313" key="1">
    <source>
        <dbReference type="EMBL" id="OBS01392.1"/>
    </source>
</evidence>
<accession>A0A1A6BGA1</accession>
<dbReference type="EMBL" id="MAEM01000290">
    <property type="protein sequence ID" value="OBS01392.1"/>
    <property type="molecule type" value="Genomic_DNA"/>
</dbReference>
<comment type="caution">
    <text evidence="1">The sequence shown here is derived from an EMBL/GenBank/DDBJ whole genome shotgun (WGS) entry which is preliminary data.</text>
</comment>
<dbReference type="AlphaFoldDB" id="A0A1A6BGA1"/>
<proteinExistence type="predicted"/>
<reference evidence="1 2" key="1">
    <citation type="submission" date="2016-06" db="EMBL/GenBank/DDBJ databases">
        <authorList>
            <person name="Kjaerup R.B."/>
            <person name="Dalgaard T.S."/>
            <person name="Juul-Madsen H.R."/>
        </authorList>
    </citation>
    <scope>NUCLEOTIDE SEQUENCE [LARGE SCALE GENOMIC DNA]</scope>
    <source>
        <strain evidence="1 2">1245752.6</strain>
    </source>
</reference>
<evidence type="ECO:0000313" key="2">
    <source>
        <dbReference type="Proteomes" id="UP000093757"/>
    </source>
</evidence>
<dbReference type="Proteomes" id="UP000093757">
    <property type="component" value="Unassembled WGS sequence"/>
</dbReference>